<dbReference type="InterPro" id="IPR003870">
    <property type="entry name" value="DUF222"/>
</dbReference>
<dbReference type="EMBL" id="BMGC01000003">
    <property type="protein sequence ID" value="GGB21956.1"/>
    <property type="molecule type" value="Genomic_DNA"/>
</dbReference>
<evidence type="ECO:0000313" key="2">
    <source>
        <dbReference type="EMBL" id="GGB21956.1"/>
    </source>
</evidence>
<dbReference type="Pfam" id="PF02720">
    <property type="entry name" value="DUF222"/>
    <property type="match status" value="1"/>
</dbReference>
<reference evidence="2" key="2">
    <citation type="submission" date="2020-09" db="EMBL/GenBank/DDBJ databases">
        <authorList>
            <person name="Sun Q."/>
            <person name="Zhou Y."/>
        </authorList>
    </citation>
    <scope>NUCLEOTIDE SEQUENCE</scope>
    <source>
        <strain evidence="2">CGMCC 1.12827</strain>
    </source>
</reference>
<keyword evidence="3" id="KW-1185">Reference proteome</keyword>
<dbReference type="RefSeq" id="WP_188585240.1">
    <property type="nucleotide sequence ID" value="NZ_BMGC01000003.1"/>
</dbReference>
<name>A0A916WPE8_9ACTN</name>
<gene>
    <name evidence="2" type="ORF">GCM10011489_07670</name>
</gene>
<comment type="caution">
    <text evidence="2">The sequence shown here is derived from an EMBL/GenBank/DDBJ whole genome shotgun (WGS) entry which is preliminary data.</text>
</comment>
<organism evidence="2 3">
    <name type="scientific">Gordonia jinhuaensis</name>
    <dbReference type="NCBI Taxonomy" id="1517702"/>
    <lineage>
        <taxon>Bacteria</taxon>
        <taxon>Bacillati</taxon>
        <taxon>Actinomycetota</taxon>
        <taxon>Actinomycetes</taxon>
        <taxon>Mycobacteriales</taxon>
        <taxon>Gordoniaceae</taxon>
        <taxon>Gordonia</taxon>
    </lineage>
</organism>
<evidence type="ECO:0000259" key="1">
    <source>
        <dbReference type="Pfam" id="PF02720"/>
    </source>
</evidence>
<accession>A0A916WPE8</accession>
<feature type="domain" description="DUF222" evidence="1">
    <location>
        <begin position="38"/>
        <end position="249"/>
    </location>
</feature>
<sequence length="317" mass="34215">MKAPALAATNLTAADLAGKALDTALDVTVDDAAIFSDAQAWARTRNVAEARLVEAAVEMDSRGLARKHGRRPRELMIAVGLTPGVATQIVRLSDRMPTLDRIYTDLREGRMGAEMADVIGKGIALIERRVGNLTETDRFDCESKLLAQSRSAAAPRDVADTARGLANRLSAESDEGVDPATDRSSNDMTIVRTDDGRVCLSADIDVTTGSVIAAAIETLAKPRPEPDGSPDTRTAGQRRVDALLQIASLTGNTVSKPHVSVTVSAEAPEVPTIPWLGVVPTLTAQVLAAIRKSRRWWWTRTVSHWRWGEVSEHSRLR</sequence>
<reference evidence="2" key="1">
    <citation type="journal article" date="2014" name="Int. J. Syst. Evol. Microbiol.">
        <title>Complete genome sequence of Corynebacterium casei LMG S-19264T (=DSM 44701T), isolated from a smear-ripened cheese.</title>
        <authorList>
            <consortium name="US DOE Joint Genome Institute (JGI-PGF)"/>
            <person name="Walter F."/>
            <person name="Albersmeier A."/>
            <person name="Kalinowski J."/>
            <person name="Ruckert C."/>
        </authorList>
    </citation>
    <scope>NUCLEOTIDE SEQUENCE</scope>
    <source>
        <strain evidence="2">CGMCC 1.12827</strain>
    </source>
</reference>
<evidence type="ECO:0000313" key="3">
    <source>
        <dbReference type="Proteomes" id="UP000621454"/>
    </source>
</evidence>
<dbReference type="AlphaFoldDB" id="A0A916WPE8"/>
<dbReference type="Proteomes" id="UP000621454">
    <property type="component" value="Unassembled WGS sequence"/>
</dbReference>
<protein>
    <recommendedName>
        <fullName evidence="1">DUF222 domain-containing protein</fullName>
    </recommendedName>
</protein>
<proteinExistence type="predicted"/>